<dbReference type="Proteomes" id="UP000186922">
    <property type="component" value="Unassembled WGS sequence"/>
</dbReference>
<organism evidence="1 2">
    <name type="scientific">Ramazzottius varieornatus</name>
    <name type="common">Water bear</name>
    <name type="synonym">Tardigrade</name>
    <dbReference type="NCBI Taxonomy" id="947166"/>
    <lineage>
        <taxon>Eukaryota</taxon>
        <taxon>Metazoa</taxon>
        <taxon>Ecdysozoa</taxon>
        <taxon>Tardigrada</taxon>
        <taxon>Eutardigrada</taxon>
        <taxon>Parachela</taxon>
        <taxon>Hypsibioidea</taxon>
        <taxon>Ramazzottiidae</taxon>
        <taxon>Ramazzottius</taxon>
    </lineage>
</organism>
<evidence type="ECO:0000313" key="2">
    <source>
        <dbReference type="Proteomes" id="UP000186922"/>
    </source>
</evidence>
<sequence length="103" mass="11729">MAQVLNVLCEFLNLRARQDTQSRCSSGNKLWKLDCSLFPTRQRTSSVPLDTTTLQEQSKRHNNPRSFSGFSESCLRSINFLGYVFHCIVNFGRAITRAGLDNQ</sequence>
<gene>
    <name evidence="1" type="primary">RvY_18938-1</name>
    <name evidence="1" type="synonym">RvY_18938.1</name>
    <name evidence="1" type="ORF">RvY_18938</name>
</gene>
<name>A0A1D1WBX4_RAMVA</name>
<dbReference type="EMBL" id="BDGG01000022">
    <property type="protein sequence ID" value="GAV09389.1"/>
    <property type="molecule type" value="Genomic_DNA"/>
</dbReference>
<proteinExistence type="predicted"/>
<comment type="caution">
    <text evidence="1">The sequence shown here is derived from an EMBL/GenBank/DDBJ whole genome shotgun (WGS) entry which is preliminary data.</text>
</comment>
<keyword evidence="2" id="KW-1185">Reference proteome</keyword>
<accession>A0A1D1WBX4</accession>
<protein>
    <submittedName>
        <fullName evidence="1">Uncharacterized protein</fullName>
    </submittedName>
</protein>
<evidence type="ECO:0000313" key="1">
    <source>
        <dbReference type="EMBL" id="GAV09389.1"/>
    </source>
</evidence>
<dbReference type="AlphaFoldDB" id="A0A1D1WBX4"/>
<reference evidence="1 2" key="1">
    <citation type="journal article" date="2016" name="Nat. Commun.">
        <title>Extremotolerant tardigrade genome and improved radiotolerance of human cultured cells by tardigrade-unique protein.</title>
        <authorList>
            <person name="Hashimoto T."/>
            <person name="Horikawa D.D."/>
            <person name="Saito Y."/>
            <person name="Kuwahara H."/>
            <person name="Kozuka-Hata H."/>
            <person name="Shin-I T."/>
            <person name="Minakuchi Y."/>
            <person name="Ohishi K."/>
            <person name="Motoyama A."/>
            <person name="Aizu T."/>
            <person name="Enomoto A."/>
            <person name="Kondo K."/>
            <person name="Tanaka S."/>
            <person name="Hara Y."/>
            <person name="Koshikawa S."/>
            <person name="Sagara H."/>
            <person name="Miura T."/>
            <person name="Yokobori S."/>
            <person name="Miyagawa K."/>
            <person name="Suzuki Y."/>
            <person name="Kubo T."/>
            <person name="Oyama M."/>
            <person name="Kohara Y."/>
            <person name="Fujiyama A."/>
            <person name="Arakawa K."/>
            <person name="Katayama T."/>
            <person name="Toyoda A."/>
            <person name="Kunieda T."/>
        </authorList>
    </citation>
    <scope>NUCLEOTIDE SEQUENCE [LARGE SCALE GENOMIC DNA]</scope>
    <source>
        <strain evidence="1 2">YOKOZUNA-1</strain>
    </source>
</reference>